<comment type="caution">
    <text evidence="5">The sequence shown here is derived from an EMBL/GenBank/DDBJ whole genome shotgun (WGS) entry which is preliminary data.</text>
</comment>
<dbReference type="InterPro" id="IPR002935">
    <property type="entry name" value="SAM_O-MeTrfase"/>
</dbReference>
<feature type="binding site" evidence="4">
    <location>
        <position position="130"/>
    </location>
    <ligand>
        <name>S-adenosyl-L-methionine</name>
        <dbReference type="ChEBI" id="CHEBI:59789"/>
    </ligand>
</feature>
<feature type="binding site" evidence="4">
    <location>
        <position position="157"/>
    </location>
    <ligand>
        <name>Mg(2+)</name>
        <dbReference type="ChEBI" id="CHEBI:18420"/>
    </ligand>
</feature>
<feature type="binding site" evidence="4">
    <location>
        <position position="82"/>
    </location>
    <ligand>
        <name>S-adenosyl-L-methionine</name>
        <dbReference type="ChEBI" id="CHEBI:59789"/>
    </ligand>
</feature>
<dbReference type="PANTHER" id="PTHR10509:SF14">
    <property type="entry name" value="CAFFEOYL-COA O-METHYLTRANSFERASE 3-RELATED"/>
    <property type="match status" value="1"/>
</dbReference>
<proteinExistence type="inferred from homology"/>
<feature type="binding site" evidence="4">
    <location>
        <position position="65"/>
    </location>
    <ligand>
        <name>S-adenosyl-L-methionine</name>
        <dbReference type="ChEBI" id="CHEBI:59789"/>
    </ligand>
</feature>
<gene>
    <name evidence="4" type="primary">trmR</name>
    <name evidence="5" type="ORF">ACFSCZ_01820</name>
</gene>
<dbReference type="InterPro" id="IPR043675">
    <property type="entry name" value="TrmR_methyltr"/>
</dbReference>
<dbReference type="Gene3D" id="3.40.50.150">
    <property type="entry name" value="Vaccinia Virus protein VP39"/>
    <property type="match status" value="1"/>
</dbReference>
<evidence type="ECO:0000256" key="1">
    <source>
        <dbReference type="ARBA" id="ARBA00022603"/>
    </source>
</evidence>
<dbReference type="Pfam" id="PF01596">
    <property type="entry name" value="Methyltransf_3"/>
    <property type="match status" value="1"/>
</dbReference>
<keyword evidence="6" id="KW-1185">Reference proteome</keyword>
<keyword evidence="2 4" id="KW-0808">Transferase</keyword>
<dbReference type="EC" id="2.1.1.-" evidence="4"/>
<feature type="binding site" evidence="4">
    <location>
        <position position="130"/>
    </location>
    <ligand>
        <name>Mg(2+)</name>
        <dbReference type="ChEBI" id="CHEBI:18420"/>
    </ligand>
</feature>
<dbReference type="SUPFAM" id="SSF53335">
    <property type="entry name" value="S-adenosyl-L-methionine-dependent methyltransferases"/>
    <property type="match status" value="1"/>
</dbReference>
<evidence type="ECO:0000256" key="4">
    <source>
        <dbReference type="HAMAP-Rule" id="MF_02217"/>
    </source>
</evidence>
<dbReference type="HAMAP" id="MF_02217">
    <property type="entry name" value="TrmR_methyltr"/>
    <property type="match status" value="1"/>
</dbReference>
<evidence type="ECO:0000313" key="5">
    <source>
        <dbReference type="EMBL" id="MFD1705489.1"/>
    </source>
</evidence>
<feature type="binding site" evidence="4">
    <location>
        <position position="156"/>
    </location>
    <ligand>
        <name>Mg(2+)</name>
        <dbReference type="ChEBI" id="CHEBI:18420"/>
    </ligand>
</feature>
<comment type="subunit">
    <text evidence="4">Homodimer.</text>
</comment>
<keyword evidence="1 4" id="KW-0489">Methyltransferase</keyword>
<dbReference type="InterPro" id="IPR050362">
    <property type="entry name" value="Cation-dep_OMT"/>
</dbReference>
<dbReference type="EMBL" id="JBHUEO010000004">
    <property type="protein sequence ID" value="MFD1705489.1"/>
    <property type="molecule type" value="Genomic_DNA"/>
</dbReference>
<dbReference type="Proteomes" id="UP001597301">
    <property type="component" value="Unassembled WGS sequence"/>
</dbReference>
<evidence type="ECO:0000313" key="6">
    <source>
        <dbReference type="Proteomes" id="UP001597301"/>
    </source>
</evidence>
<evidence type="ECO:0000256" key="3">
    <source>
        <dbReference type="ARBA" id="ARBA00022691"/>
    </source>
</evidence>
<keyword evidence="3 4" id="KW-0949">S-adenosyl-L-methionine</keyword>
<comment type="catalytic activity">
    <reaction evidence="4">
        <text>5-hydroxyuridine(34) in tRNA + S-adenosyl-L-methionine = 5-methoxyuridine(34) in tRNA + S-adenosyl-L-homocysteine + H(+)</text>
        <dbReference type="Rhea" id="RHEA:60524"/>
        <dbReference type="Rhea" id="RHEA-COMP:13381"/>
        <dbReference type="Rhea" id="RHEA-COMP:15591"/>
        <dbReference type="ChEBI" id="CHEBI:15378"/>
        <dbReference type="ChEBI" id="CHEBI:57856"/>
        <dbReference type="ChEBI" id="CHEBI:59789"/>
        <dbReference type="ChEBI" id="CHEBI:136877"/>
        <dbReference type="ChEBI" id="CHEBI:143860"/>
    </reaction>
</comment>
<dbReference type="GO" id="GO:0032259">
    <property type="term" value="P:methylation"/>
    <property type="evidence" value="ECO:0007669"/>
    <property type="project" value="UniProtKB-KW"/>
</dbReference>
<evidence type="ECO:0000256" key="2">
    <source>
        <dbReference type="ARBA" id="ARBA00022679"/>
    </source>
</evidence>
<dbReference type="CDD" id="cd02440">
    <property type="entry name" value="AdoMet_MTases"/>
    <property type="match status" value="1"/>
</dbReference>
<keyword evidence="4" id="KW-0460">Magnesium</keyword>
<dbReference type="GO" id="GO:0008168">
    <property type="term" value="F:methyltransferase activity"/>
    <property type="evidence" value="ECO:0007669"/>
    <property type="project" value="UniProtKB-KW"/>
</dbReference>
<dbReference type="PANTHER" id="PTHR10509">
    <property type="entry name" value="O-METHYLTRANSFERASE-RELATED"/>
    <property type="match status" value="1"/>
</dbReference>
<feature type="binding site" evidence="4">
    <location>
        <begin position="110"/>
        <end position="111"/>
    </location>
    <ligand>
        <name>S-adenosyl-L-methionine</name>
        <dbReference type="ChEBI" id="CHEBI:59789"/>
    </ligand>
</feature>
<dbReference type="RefSeq" id="WP_380771943.1">
    <property type="nucleotide sequence ID" value="NZ_JBHUEO010000004.1"/>
</dbReference>
<protein>
    <recommendedName>
        <fullName evidence="4">tRNA 5-hydroxyuridine methyltransferase</fullName>
        <ecNumber evidence="4">2.1.1.-</ecNumber>
    </recommendedName>
    <alternativeName>
        <fullName evidence="4">ho5U methyltransferase</fullName>
    </alternativeName>
</protein>
<sequence length="211" mass="24007">MNEFMDRYIESLLPPRNDLFLDMEKFAREDRVPIMQQTAIDVMLQFMSIQQPANILEIGTAIGYSALRIADVLPDAKITTIEIDPVRAEQAKSYIRTAGEEERITVLTGDAMDLVEDVSALGPYDSVFIDAAKGQYMKFFNLYGELLVKGGCIYSDNVLFKGYVAEEKVENRRLQNIVRKMKEYNQFLMNHEEYRTSIIPAGDGLAVSQKI</sequence>
<name>A0ABW4KDT3_9BACI</name>
<organism evidence="5 6">
    <name type="scientific">Siminovitchia sediminis</name>
    <dbReference type="NCBI Taxonomy" id="1274353"/>
    <lineage>
        <taxon>Bacteria</taxon>
        <taxon>Bacillati</taxon>
        <taxon>Bacillota</taxon>
        <taxon>Bacilli</taxon>
        <taxon>Bacillales</taxon>
        <taxon>Bacillaceae</taxon>
        <taxon>Siminovitchia</taxon>
    </lineage>
</organism>
<feature type="binding site" evidence="4">
    <location>
        <position position="35"/>
    </location>
    <ligand>
        <name>S-adenosyl-L-methionine</name>
        <dbReference type="ChEBI" id="CHEBI:59789"/>
    </ligand>
</feature>
<dbReference type="PROSITE" id="PS51682">
    <property type="entry name" value="SAM_OMT_I"/>
    <property type="match status" value="1"/>
</dbReference>
<keyword evidence="4" id="KW-0479">Metal-binding</keyword>
<reference evidence="6" key="1">
    <citation type="journal article" date="2019" name="Int. J. Syst. Evol. Microbiol.">
        <title>The Global Catalogue of Microorganisms (GCM) 10K type strain sequencing project: providing services to taxonomists for standard genome sequencing and annotation.</title>
        <authorList>
            <consortium name="The Broad Institute Genomics Platform"/>
            <consortium name="The Broad Institute Genome Sequencing Center for Infectious Disease"/>
            <person name="Wu L."/>
            <person name="Ma J."/>
        </authorList>
    </citation>
    <scope>NUCLEOTIDE SEQUENCE [LARGE SCALE GENOMIC DNA]</scope>
    <source>
        <strain evidence="6">CGMCC 1.12295</strain>
    </source>
</reference>
<keyword evidence="4" id="KW-0819">tRNA processing</keyword>
<comment type="similarity">
    <text evidence="4">Belongs to the class I-like SAM-binding methyltransferase superfamily. Cation-dependent O-methyltransferase family.</text>
</comment>
<accession>A0ABW4KDT3</accession>
<comment type="function">
    <text evidence="4">Catalyzes the methylation of 5-hydroxyuridine (ho5U) to form 5-methoxyuridine (mo5U) at position 34 in tRNAs.</text>
</comment>
<dbReference type="InterPro" id="IPR029063">
    <property type="entry name" value="SAM-dependent_MTases_sf"/>
</dbReference>